<dbReference type="Pfam" id="PF17651">
    <property type="entry name" value="Raco_middle"/>
    <property type="match status" value="1"/>
</dbReference>
<dbReference type="InterPro" id="IPR036010">
    <property type="entry name" value="2Fe-2S_ferredoxin-like_sf"/>
</dbReference>
<dbReference type="InterPro" id="IPR052911">
    <property type="entry name" value="Corrinoid_activation_enz"/>
</dbReference>
<dbReference type="InterPro" id="IPR001041">
    <property type="entry name" value="2Fe-2S_ferredoxin-type"/>
</dbReference>
<dbReference type="Gene3D" id="3.40.109.40">
    <property type="match status" value="1"/>
</dbReference>
<dbReference type="Gene3D" id="3.10.20.30">
    <property type="match status" value="1"/>
</dbReference>
<dbReference type="InterPro" id="IPR042259">
    <property type="entry name" value="Raco-like_middle_sf"/>
</dbReference>
<protein>
    <submittedName>
        <fullName evidence="2">Putative metal-binding protein</fullName>
    </submittedName>
</protein>
<dbReference type="InterPro" id="IPR012675">
    <property type="entry name" value="Beta-grasp_dom_sf"/>
</dbReference>
<dbReference type="RefSeq" id="WP_015312514.1">
    <property type="nucleotide sequence ID" value="NC_019970.1"/>
</dbReference>
<dbReference type="PROSITE" id="PS51085">
    <property type="entry name" value="2FE2S_FER_2"/>
    <property type="match status" value="1"/>
</dbReference>
<dbReference type="Gene3D" id="3.10.20.880">
    <property type="match status" value="1"/>
</dbReference>
<dbReference type="InterPro" id="IPR037010">
    <property type="entry name" value="VitB12-dep_Met_synth_activ_sf"/>
</dbReference>
<dbReference type="KEGG" id="tto:Thethe_02510"/>
<dbReference type="PANTHER" id="PTHR42895:SF2">
    <property type="entry name" value="IRON-SULFUR CLUSTER PROTEIN"/>
    <property type="match status" value="1"/>
</dbReference>
<accession>L0IPC1</accession>
<dbReference type="Gene3D" id="3.30.420.480">
    <property type="entry name" value="Domain of unknown function (DUF4445)"/>
    <property type="match status" value="1"/>
</dbReference>
<dbReference type="InterPro" id="IPR041414">
    <property type="entry name" value="Raco-like_middle"/>
</dbReference>
<feature type="domain" description="2Fe-2S ferredoxin-type" evidence="1">
    <location>
        <begin position="229"/>
        <end position="321"/>
    </location>
</feature>
<dbReference type="Pfam" id="PF17650">
    <property type="entry name" value="RACo_linker"/>
    <property type="match status" value="1"/>
</dbReference>
<dbReference type="PATRIC" id="fig|698948.3.peg.2496"/>
<evidence type="ECO:0000313" key="3">
    <source>
        <dbReference type="Proteomes" id="UP000010845"/>
    </source>
</evidence>
<gene>
    <name evidence="2" type="ORF">Thethe_02510</name>
</gene>
<dbReference type="GO" id="GO:0051536">
    <property type="term" value="F:iron-sulfur cluster binding"/>
    <property type="evidence" value="ECO:0007669"/>
    <property type="project" value="InterPro"/>
</dbReference>
<dbReference type="Pfam" id="PF00111">
    <property type="entry name" value="Fer2"/>
    <property type="match status" value="1"/>
</dbReference>
<organism evidence="2 3">
    <name type="scientific">Thermoanaerobacterium thermosaccharolyticum M0795</name>
    <dbReference type="NCBI Taxonomy" id="698948"/>
    <lineage>
        <taxon>Bacteria</taxon>
        <taxon>Bacillati</taxon>
        <taxon>Bacillota</taxon>
        <taxon>Clostridia</taxon>
        <taxon>Thermoanaerobacterales</taxon>
        <taxon>Thermoanaerobacteraceae</taxon>
        <taxon>Thermoanaerobacterium</taxon>
    </lineage>
</organism>
<dbReference type="CDD" id="cd00207">
    <property type="entry name" value="fer2"/>
    <property type="match status" value="1"/>
</dbReference>
<proteinExistence type="predicted"/>
<name>L0IPC1_THETR</name>
<dbReference type="Proteomes" id="UP000010845">
    <property type="component" value="Chromosome"/>
</dbReference>
<dbReference type="HOGENOM" id="CLU_019091_0_0_9"/>
<dbReference type="EMBL" id="CP003066">
    <property type="protein sequence ID" value="AGB20076.1"/>
    <property type="molecule type" value="Genomic_DNA"/>
</dbReference>
<dbReference type="InterPro" id="IPR027980">
    <property type="entry name" value="RACo_C"/>
</dbReference>
<dbReference type="AlphaFoldDB" id="L0IPC1"/>
<dbReference type="SUPFAM" id="SSF56507">
    <property type="entry name" value="Methionine synthase activation domain-like"/>
    <property type="match status" value="1"/>
</dbReference>
<dbReference type="GO" id="GO:0008705">
    <property type="term" value="F:methionine synthase activity"/>
    <property type="evidence" value="ECO:0007669"/>
    <property type="project" value="InterPro"/>
</dbReference>
<dbReference type="InterPro" id="IPR040506">
    <property type="entry name" value="RACo_linker"/>
</dbReference>
<dbReference type="SUPFAM" id="SSF54292">
    <property type="entry name" value="2Fe-2S ferredoxin-like"/>
    <property type="match status" value="1"/>
</dbReference>
<reference evidence="2 3" key="1">
    <citation type="submission" date="2012-03" db="EMBL/GenBank/DDBJ databases">
        <title>Complete sequence of chromosome of Thermoanaerobacterium thermosaccharolyticum M0795.</title>
        <authorList>
            <consortium name="US DOE Joint Genome Institute"/>
            <person name="Lucas S."/>
            <person name="Han J."/>
            <person name="Lapidus A."/>
            <person name="Cheng J.-F."/>
            <person name="Goodwin L."/>
            <person name="Pitluck S."/>
            <person name="Peters L."/>
            <person name="Teshima H."/>
            <person name="Detter J.C."/>
            <person name="Han C."/>
            <person name="Tapia R."/>
            <person name="Land M."/>
            <person name="Hauser L."/>
            <person name="Kyrpides N."/>
            <person name="Ivanova N."/>
            <person name="Pagani I."/>
            <person name="Feinberg L."/>
            <person name="Folden J."/>
            <person name="Hogsett D."/>
            <person name="Shaw J."/>
            <person name="Woyke T."/>
        </authorList>
    </citation>
    <scope>NUCLEOTIDE SEQUENCE [LARGE SCALE GENOMIC DNA]</scope>
    <source>
        <strain evidence="2 3">M0795</strain>
    </source>
</reference>
<dbReference type="Pfam" id="PF14574">
    <property type="entry name" value="RACo_C_ter"/>
    <property type="match status" value="1"/>
</dbReference>
<sequence length="827" mass="91700">MDIRSYELEIDEKSVLRYLGYRDVEVDEDLLNEVRNAIDEAHQLIVPTVSFDRFAIKYDDAKDEIIVSSEDTLNDDYIVDKLKSAEYVIMAVATVKGSIENASFSLFKEGKYLDGMIYDAIGNAALDKLCEKFYSDLANEALKEGLGTTEMIFPGDSKWDINAQKIIFKNLDASKIGVALDENYTMHPMKSLSFVLGVGKGLRSNETHHDCRKCDFSQCIYRMVRKKKHIVKVNYRGKHKEIEVYDGGNLFKVLVENGVPVPNSCGGYHTCGKCKVIVNERIPMINEEMQYLSDVELEKGIRLSCFLNVDRDLDVTVLDEGDISVFTDSIDTFKLNDINPRVKKKIVKMDLPTLDDQRDDLRRVSDSLGSDVKMSLSVLRTLPDILESNNYNVALALRNNEVISVEAVDSIDSVYGISFDIGTTTIAAYLYDLRTGARLDVYSDVNPQRSYGADVISRINYTITEDNGLFRLHRIMIDEINKIVNAFCTRNAISKENIYEIVIVGNTVMIHLALGVTVKNIANSPYIPAFTYTIELKANTLGININKEGYIVTLPMVASYVGADTVAAVLSSRIFESDEICLLVDIGTNGEIVLGNKEFLISCSAAAGPAFEGADITFGMSGVEGAIDHVDLKRDPIFSTIGGKKSKGICGSGIVDVIAELFKHGIVDNTGRILDKDEVTSAVGEKYLDRIVQYNEMPAFLIDDENGIYLTQKDVRQVQLAKAAIRAGINILINEVGISETDIKRVYLAGGFGSYISIESAATIGLIPSELKDRTIQIGNAAGLGASLALLSDNELNRAKIVRDKIKYIELSNVPTFQEEFIKSMYF</sequence>
<dbReference type="PANTHER" id="PTHR42895">
    <property type="entry name" value="IRON-SULFUR CLUSTER-BINDING PROTEIN-RELATED"/>
    <property type="match status" value="1"/>
</dbReference>
<evidence type="ECO:0000313" key="2">
    <source>
        <dbReference type="EMBL" id="AGB20076.1"/>
    </source>
</evidence>
<evidence type="ECO:0000259" key="1">
    <source>
        <dbReference type="PROSITE" id="PS51085"/>
    </source>
</evidence>